<dbReference type="GO" id="GO:0000993">
    <property type="term" value="F:RNA polymerase II complex binding"/>
    <property type="evidence" value="ECO:0007669"/>
    <property type="project" value="TreeGrafter"/>
</dbReference>
<dbReference type="EMBL" id="KE145357">
    <property type="protein sequence ID" value="EPE34044.1"/>
    <property type="molecule type" value="Genomic_DNA"/>
</dbReference>
<dbReference type="Gene3D" id="2.20.25.190">
    <property type="match status" value="1"/>
</dbReference>
<gene>
    <name evidence="12" type="ORF">GLAREA_07057</name>
</gene>
<evidence type="ECO:0000256" key="11">
    <source>
        <dbReference type="SAM" id="MobiDB-lite"/>
    </source>
</evidence>
<dbReference type="HOGENOM" id="CLU_105983_0_0_1"/>
<dbReference type="OMA" id="HEKSITC"/>
<feature type="compositionally biased region" description="Acidic residues" evidence="11">
    <location>
        <begin position="109"/>
        <end position="124"/>
    </location>
</feature>
<dbReference type="AlphaFoldDB" id="S3DA83"/>
<comment type="subcellular location">
    <subcellularLocation>
        <location evidence="2 10">Nucleus</location>
    </subcellularLocation>
</comment>
<dbReference type="GO" id="GO:0006368">
    <property type="term" value="P:transcription elongation by RNA polymerase II"/>
    <property type="evidence" value="ECO:0007669"/>
    <property type="project" value="TreeGrafter"/>
</dbReference>
<keyword evidence="6 10" id="KW-0862">Zinc</keyword>
<reference evidence="12 13" key="1">
    <citation type="journal article" date="2013" name="BMC Genomics">
        <title>Genomics-driven discovery of the pneumocandin biosynthetic gene cluster in the fungus Glarea lozoyensis.</title>
        <authorList>
            <person name="Chen L."/>
            <person name="Yue Q."/>
            <person name="Zhang X."/>
            <person name="Xiang M."/>
            <person name="Wang C."/>
            <person name="Li S."/>
            <person name="Che Y."/>
            <person name="Ortiz-Lopez F.J."/>
            <person name="Bills G.F."/>
            <person name="Liu X."/>
            <person name="An Z."/>
        </authorList>
    </citation>
    <scope>NUCLEOTIDE SEQUENCE [LARGE SCALE GENOMIC DNA]</scope>
    <source>
        <strain evidence="13">ATCC 20868 / MF5171</strain>
    </source>
</reference>
<dbReference type="PANTHER" id="PTHR20934">
    <property type="entry name" value="TRANSCRIPTION ELONGATION FACTOR 1 HOMOLOG"/>
    <property type="match status" value="1"/>
</dbReference>
<organism evidence="12 13">
    <name type="scientific">Glarea lozoyensis (strain ATCC 20868 / MF5171)</name>
    <dbReference type="NCBI Taxonomy" id="1116229"/>
    <lineage>
        <taxon>Eukaryota</taxon>
        <taxon>Fungi</taxon>
        <taxon>Dikarya</taxon>
        <taxon>Ascomycota</taxon>
        <taxon>Pezizomycotina</taxon>
        <taxon>Leotiomycetes</taxon>
        <taxon>Helotiales</taxon>
        <taxon>Helotiaceae</taxon>
        <taxon>Glarea</taxon>
    </lineage>
</organism>
<keyword evidence="4 10" id="KW-0479">Metal-binding</keyword>
<comment type="function">
    <text evidence="1 10">Transcription elongation factor implicated in the maintenance of proper chromatin structure in actively transcribed regions.</text>
</comment>
<dbReference type="STRING" id="1116229.S3DA83"/>
<dbReference type="KEGG" id="glz:GLAREA_07057"/>
<evidence type="ECO:0000256" key="10">
    <source>
        <dbReference type="RuleBase" id="RU364033"/>
    </source>
</evidence>
<evidence type="ECO:0000256" key="7">
    <source>
        <dbReference type="ARBA" id="ARBA00023015"/>
    </source>
</evidence>
<dbReference type="Proteomes" id="UP000016922">
    <property type="component" value="Unassembled WGS sequence"/>
</dbReference>
<evidence type="ECO:0000256" key="9">
    <source>
        <dbReference type="ARBA" id="ARBA00023242"/>
    </source>
</evidence>
<protein>
    <recommendedName>
        <fullName evidence="10">Transcription elongation factor 1 homolog</fullName>
    </recommendedName>
</protein>
<keyword evidence="7 10" id="KW-0805">Transcription regulation</keyword>
<keyword evidence="8 10" id="KW-0804">Transcription</keyword>
<evidence type="ECO:0000313" key="13">
    <source>
        <dbReference type="Proteomes" id="UP000016922"/>
    </source>
</evidence>
<keyword evidence="9 10" id="KW-0539">Nucleus</keyword>
<keyword evidence="5 10" id="KW-0863">Zinc-finger</keyword>
<dbReference type="eggNOG" id="KOG3214">
    <property type="taxonomic scope" value="Eukaryota"/>
</dbReference>
<dbReference type="SUPFAM" id="SSF57783">
    <property type="entry name" value="Zinc beta-ribbon"/>
    <property type="match status" value="1"/>
</dbReference>
<dbReference type="OrthoDB" id="445983at2759"/>
<evidence type="ECO:0000256" key="3">
    <source>
        <dbReference type="ARBA" id="ARBA00009730"/>
    </source>
</evidence>
<evidence type="ECO:0000256" key="2">
    <source>
        <dbReference type="ARBA" id="ARBA00004123"/>
    </source>
</evidence>
<evidence type="ECO:0000256" key="8">
    <source>
        <dbReference type="ARBA" id="ARBA00023163"/>
    </source>
</evidence>
<dbReference type="FunFam" id="2.20.25.190:FF:000001">
    <property type="entry name" value="Transcription elongation factor 1 homolog"/>
    <property type="match status" value="1"/>
</dbReference>
<dbReference type="InterPro" id="IPR007808">
    <property type="entry name" value="Elf1"/>
</dbReference>
<feature type="region of interest" description="Disordered" evidence="11">
    <location>
        <begin position="81"/>
        <end position="139"/>
    </location>
</feature>
<comment type="similarity">
    <text evidence="3 10">Belongs to the ELOF1 family.</text>
</comment>
<sequence length="139" mass="14905">MGKRKAAKKPQGKKKNEPLSTVFPCLFCNHENSVQVKLDKKAGVGELNCKVCNQQFQCSVNYLSAAVDVYSEWVDACDAVAQGTGSGEGGEHAPARAPVQPGGAKQRNDDEDDNDDDIIDDEDDHIGYGGEGVAADDEY</sequence>
<name>S3DA83_GLAL2</name>
<dbReference type="GeneID" id="19466110"/>
<dbReference type="PANTHER" id="PTHR20934:SF0">
    <property type="entry name" value="TRANSCRIPTION ELONGATION FACTOR 1 HOMOLOG"/>
    <property type="match status" value="1"/>
</dbReference>
<accession>S3DA83</accession>
<dbReference type="RefSeq" id="XP_008079196.1">
    <property type="nucleotide sequence ID" value="XM_008081005.1"/>
</dbReference>
<dbReference type="Pfam" id="PF05129">
    <property type="entry name" value="Zn_ribbon_Elf1"/>
    <property type="match status" value="1"/>
</dbReference>
<proteinExistence type="inferred from homology"/>
<evidence type="ECO:0000256" key="4">
    <source>
        <dbReference type="ARBA" id="ARBA00022723"/>
    </source>
</evidence>
<evidence type="ECO:0000256" key="1">
    <source>
        <dbReference type="ARBA" id="ARBA00003357"/>
    </source>
</evidence>
<dbReference type="GO" id="GO:0008023">
    <property type="term" value="C:transcription elongation factor complex"/>
    <property type="evidence" value="ECO:0007669"/>
    <property type="project" value="TreeGrafter"/>
</dbReference>
<evidence type="ECO:0000256" key="6">
    <source>
        <dbReference type="ARBA" id="ARBA00022833"/>
    </source>
</evidence>
<evidence type="ECO:0000313" key="12">
    <source>
        <dbReference type="EMBL" id="EPE34044.1"/>
    </source>
</evidence>
<evidence type="ECO:0000256" key="5">
    <source>
        <dbReference type="ARBA" id="ARBA00022771"/>
    </source>
</evidence>
<dbReference type="InterPro" id="IPR038567">
    <property type="entry name" value="T_Elf1_sf"/>
</dbReference>
<dbReference type="GO" id="GO:0008270">
    <property type="term" value="F:zinc ion binding"/>
    <property type="evidence" value="ECO:0007669"/>
    <property type="project" value="UniProtKB-KW"/>
</dbReference>
<keyword evidence="13" id="KW-1185">Reference proteome</keyword>